<evidence type="ECO:0000313" key="3">
    <source>
        <dbReference type="EMBL" id="SHF77307.1"/>
    </source>
</evidence>
<evidence type="ECO:0000313" key="4">
    <source>
        <dbReference type="Proteomes" id="UP000186132"/>
    </source>
</evidence>
<dbReference type="InterPro" id="IPR003779">
    <property type="entry name" value="CMD-like"/>
</dbReference>
<evidence type="ECO:0000259" key="2">
    <source>
        <dbReference type="Pfam" id="PF02627"/>
    </source>
</evidence>
<dbReference type="AlphaFoldDB" id="A0A1M5EDP2"/>
<proteinExistence type="predicted"/>
<gene>
    <name evidence="3" type="ORF">SAMN05443575_0862</name>
</gene>
<dbReference type="OrthoDB" id="9802489at2"/>
<dbReference type="PRINTS" id="PR00111">
    <property type="entry name" value="ABHYDROLASE"/>
</dbReference>
<keyword evidence="4" id="KW-1185">Reference proteome</keyword>
<dbReference type="NCBIfam" id="TIGR02425">
    <property type="entry name" value="decarb_PcaC"/>
    <property type="match status" value="1"/>
</dbReference>
<dbReference type="Proteomes" id="UP000186132">
    <property type="component" value="Unassembled WGS sequence"/>
</dbReference>
<dbReference type="PANTHER" id="PTHR33570:SF2">
    <property type="entry name" value="CARBOXYMUCONOLACTONE DECARBOXYLASE-LIKE DOMAIN-CONTAINING PROTEIN"/>
    <property type="match status" value="1"/>
</dbReference>
<name>A0A1M5EDP2_9ACTN</name>
<dbReference type="Pfam" id="PF00561">
    <property type="entry name" value="Abhydrolase_1"/>
    <property type="match status" value="1"/>
</dbReference>
<dbReference type="Gene3D" id="3.40.50.1820">
    <property type="entry name" value="alpha/beta hydrolase"/>
    <property type="match status" value="1"/>
</dbReference>
<sequence length="378" mass="40011">MAFRLAVHEDGPPSAPPLVLLNSIGSTSEMWTPCLAPLVERFHVVRIDTRGHGESPRADAGPCTVADLAADVLATLDDLGLHRVALAGLSLGGMIGMHIAAHDPERISRLALLCTSARVAGTALWHDRAAAVRRDGMTAISEAVVARWITPALAERDPALVRRLRAMVESVDAESYAQCAEAIAQLDETADLARIAAPTLVIGAADDPALPPPHQRLLVDAIAGSLLLVLDDAAHVPTFEQSGTVASLLIDHFGDAAVAADGMATRRAVLGDAHVDAAVEATTPLTAPFQQFITRYAWGEVWGRPDLTRRERSVATLAALTAIGAEHELVLHVRAARRNGLTPEEIVGVLHHTAVYAGVPRANRAIAVARDVLAEEEQ</sequence>
<dbReference type="InterPro" id="IPR029058">
    <property type="entry name" value="AB_hydrolase_fold"/>
</dbReference>
<dbReference type="Gene3D" id="1.20.1290.10">
    <property type="entry name" value="AhpD-like"/>
    <property type="match status" value="1"/>
</dbReference>
<dbReference type="SUPFAM" id="SSF53474">
    <property type="entry name" value="alpha/beta-Hydrolases"/>
    <property type="match status" value="1"/>
</dbReference>
<dbReference type="EMBL" id="FQVU01000001">
    <property type="protein sequence ID" value="SHF77307.1"/>
    <property type="molecule type" value="Genomic_DNA"/>
</dbReference>
<dbReference type="InterPro" id="IPR029032">
    <property type="entry name" value="AhpD-like"/>
</dbReference>
<dbReference type="InterPro" id="IPR012788">
    <property type="entry name" value="Decarb_PcaC"/>
</dbReference>
<organism evidence="3 4">
    <name type="scientific">Jatrophihabitans endophyticus</name>
    <dbReference type="NCBI Taxonomy" id="1206085"/>
    <lineage>
        <taxon>Bacteria</taxon>
        <taxon>Bacillati</taxon>
        <taxon>Actinomycetota</taxon>
        <taxon>Actinomycetes</taxon>
        <taxon>Jatrophihabitantales</taxon>
        <taxon>Jatrophihabitantaceae</taxon>
        <taxon>Jatrophihabitans</taxon>
    </lineage>
</organism>
<dbReference type="InterPro" id="IPR000073">
    <property type="entry name" value="AB_hydrolase_1"/>
</dbReference>
<feature type="domain" description="AB hydrolase-1" evidence="1">
    <location>
        <begin position="16"/>
        <end position="240"/>
    </location>
</feature>
<dbReference type="PANTHER" id="PTHR33570">
    <property type="entry name" value="4-CARBOXYMUCONOLACTONE DECARBOXYLASE FAMILY PROTEIN"/>
    <property type="match status" value="1"/>
</dbReference>
<evidence type="ECO:0000259" key="1">
    <source>
        <dbReference type="Pfam" id="PF00561"/>
    </source>
</evidence>
<dbReference type="Pfam" id="PF02627">
    <property type="entry name" value="CMD"/>
    <property type="match status" value="1"/>
</dbReference>
<reference evidence="3 4" key="1">
    <citation type="submission" date="2016-11" db="EMBL/GenBank/DDBJ databases">
        <authorList>
            <person name="Jaros S."/>
            <person name="Januszkiewicz K."/>
            <person name="Wedrychowicz H."/>
        </authorList>
    </citation>
    <scope>NUCLEOTIDE SEQUENCE [LARGE SCALE GENOMIC DNA]</scope>
    <source>
        <strain evidence="3 4">DSM 45627</strain>
    </source>
</reference>
<dbReference type="GO" id="GO:0051920">
    <property type="term" value="F:peroxiredoxin activity"/>
    <property type="evidence" value="ECO:0007669"/>
    <property type="project" value="InterPro"/>
</dbReference>
<dbReference type="SUPFAM" id="SSF69118">
    <property type="entry name" value="AhpD-like"/>
    <property type="match status" value="1"/>
</dbReference>
<dbReference type="STRING" id="1206085.SAMN05443575_0862"/>
<dbReference type="RefSeq" id="WP_073386297.1">
    <property type="nucleotide sequence ID" value="NZ_FQVU01000001.1"/>
</dbReference>
<accession>A0A1M5EDP2</accession>
<protein>
    <submittedName>
        <fullName evidence="3">4-carboxymuconolactone decarboxylase /3-oxoadipate enol-lactonase</fullName>
    </submittedName>
</protein>
<feature type="domain" description="Carboxymuconolactone decarboxylase-like" evidence="2">
    <location>
        <begin position="288"/>
        <end position="371"/>
    </location>
</feature>
<dbReference type="InterPro" id="IPR052512">
    <property type="entry name" value="4CMD/NDH-1_regulator"/>
</dbReference>